<evidence type="ECO:0000256" key="1">
    <source>
        <dbReference type="SAM" id="Phobius"/>
    </source>
</evidence>
<dbReference type="EMBL" id="FWEV01000117">
    <property type="protein sequence ID" value="SLM29984.1"/>
    <property type="molecule type" value="Genomic_DNA"/>
</dbReference>
<protein>
    <submittedName>
        <fullName evidence="2">Uncharacterized protein</fullName>
    </submittedName>
</protein>
<dbReference type="OrthoDB" id="5447142at2"/>
<gene>
    <name evidence="2" type="ORF">MTBBW1_2030074</name>
</gene>
<dbReference type="AlphaFoldDB" id="A0A1W1HBW2"/>
<reference evidence="2 3" key="1">
    <citation type="submission" date="2017-03" db="EMBL/GenBank/DDBJ databases">
        <authorList>
            <person name="Afonso C.L."/>
            <person name="Miller P.J."/>
            <person name="Scott M.A."/>
            <person name="Spackman E."/>
            <person name="Goraichik I."/>
            <person name="Dimitrov K.M."/>
            <person name="Suarez D.L."/>
            <person name="Swayne D.E."/>
        </authorList>
    </citation>
    <scope>NUCLEOTIDE SEQUENCE [LARGE SCALE GENOMIC DNA]</scope>
    <source>
        <strain evidence="2">PRJEB14757</strain>
    </source>
</reference>
<evidence type="ECO:0000313" key="2">
    <source>
        <dbReference type="EMBL" id="SLM29984.1"/>
    </source>
</evidence>
<keyword evidence="1" id="KW-0812">Transmembrane</keyword>
<evidence type="ECO:0000313" key="3">
    <source>
        <dbReference type="Proteomes" id="UP000191931"/>
    </source>
</evidence>
<keyword evidence="1" id="KW-0472">Membrane</keyword>
<keyword evidence="1" id="KW-1133">Transmembrane helix</keyword>
<accession>A0A1W1HBW2</accession>
<name>A0A1W1HBW2_9BACT</name>
<dbReference type="RefSeq" id="WP_080807231.1">
    <property type="nucleotide sequence ID" value="NZ_LT828556.1"/>
</dbReference>
<dbReference type="Proteomes" id="UP000191931">
    <property type="component" value="Unassembled WGS sequence"/>
</dbReference>
<feature type="transmembrane region" description="Helical" evidence="1">
    <location>
        <begin position="7"/>
        <end position="30"/>
    </location>
</feature>
<keyword evidence="3" id="KW-1185">Reference proteome</keyword>
<dbReference type="SUPFAM" id="SSF52266">
    <property type="entry name" value="SGNH hydrolase"/>
    <property type="match status" value="1"/>
</dbReference>
<sequence>MTKKISFILILVFFAYLVIEILGMVSYYVVFQELYSKKQVKKLITQILEVENVEFTNKSDSAGDVWVGNQVEVIHPYFGYFRDPERNQGITNQGFPSYQKKQDLNKKNDQINIAVFGGSFAKGTYFLGIEDLKKCFKFANKKVNIVNFAIGGYKQPQQLMVLNYLILMGAHFDIVINIDGFNEVALPFVENIKNKVSPFYPRNWLYRARDINDPVITKITSKIYFLTSVRRVVSRSVKEYKLYRSPTLTLIWRIIDNSINLRLAMTQDHLKEAIGSKNLGFAVKGPEYRFDSKEGMYDDLADVWMRSSISMKYLCDSYRIKYFHFIQPNQYDPDSKKFTSKERKIAFDPGHPYRNGVLNGYPKLRERGKQLIENGVNFKDLTYIFNENEELLYSDTCCHLNEQGYKLIVEKICEFIHNNE</sequence>
<organism evidence="2 3">
    <name type="scientific">Desulfamplus magnetovallimortis</name>
    <dbReference type="NCBI Taxonomy" id="1246637"/>
    <lineage>
        <taxon>Bacteria</taxon>
        <taxon>Pseudomonadati</taxon>
        <taxon>Thermodesulfobacteriota</taxon>
        <taxon>Desulfobacteria</taxon>
        <taxon>Desulfobacterales</taxon>
        <taxon>Desulfobacteraceae</taxon>
        <taxon>Desulfamplus</taxon>
    </lineage>
</organism>
<proteinExistence type="predicted"/>